<evidence type="ECO:0000313" key="2">
    <source>
        <dbReference type="Proteomes" id="UP000308600"/>
    </source>
</evidence>
<sequence length="293" mass="32185">MAFAIPQKRQQLAVSAGPSLAVLVFSSLDIFALVLVALVLVTALASKRIHRNKTWYLYMFSQLLFAIAFLLHPFKSSQFRPTFVPCLVQSMLLYSTPPTASWAFFSLVVELYLVASGTPLRKAQFVLLFSVPIFVLIGISTVILVMGLKNPSLVKMGSAAMYCTLNSHTPSQISAFACLIGVTIDLFIFSMLAFRMYRHWKDLAGRSGLNPRVIEVSLSTTIRVGVLIFIPILGFFLAVVHQGTIPQTAYAGWNCVFPVVPIVSALVFGTQKDMLSATLCIKRRKAPGLSDLS</sequence>
<gene>
    <name evidence="1" type="ORF">BDN72DRAFT_176808</name>
</gene>
<reference evidence="1 2" key="1">
    <citation type="journal article" date="2019" name="Nat. Ecol. Evol.">
        <title>Megaphylogeny resolves global patterns of mushroom evolution.</title>
        <authorList>
            <person name="Varga T."/>
            <person name="Krizsan K."/>
            <person name="Foldi C."/>
            <person name="Dima B."/>
            <person name="Sanchez-Garcia M."/>
            <person name="Sanchez-Ramirez S."/>
            <person name="Szollosi G.J."/>
            <person name="Szarkandi J.G."/>
            <person name="Papp V."/>
            <person name="Albert L."/>
            <person name="Andreopoulos W."/>
            <person name="Angelini C."/>
            <person name="Antonin V."/>
            <person name="Barry K.W."/>
            <person name="Bougher N.L."/>
            <person name="Buchanan P."/>
            <person name="Buyck B."/>
            <person name="Bense V."/>
            <person name="Catcheside P."/>
            <person name="Chovatia M."/>
            <person name="Cooper J."/>
            <person name="Damon W."/>
            <person name="Desjardin D."/>
            <person name="Finy P."/>
            <person name="Geml J."/>
            <person name="Haridas S."/>
            <person name="Hughes K."/>
            <person name="Justo A."/>
            <person name="Karasinski D."/>
            <person name="Kautmanova I."/>
            <person name="Kiss B."/>
            <person name="Kocsube S."/>
            <person name="Kotiranta H."/>
            <person name="LaButti K.M."/>
            <person name="Lechner B.E."/>
            <person name="Liimatainen K."/>
            <person name="Lipzen A."/>
            <person name="Lukacs Z."/>
            <person name="Mihaltcheva S."/>
            <person name="Morgado L.N."/>
            <person name="Niskanen T."/>
            <person name="Noordeloos M.E."/>
            <person name="Ohm R.A."/>
            <person name="Ortiz-Santana B."/>
            <person name="Ovrebo C."/>
            <person name="Racz N."/>
            <person name="Riley R."/>
            <person name="Savchenko A."/>
            <person name="Shiryaev A."/>
            <person name="Soop K."/>
            <person name="Spirin V."/>
            <person name="Szebenyi C."/>
            <person name="Tomsovsky M."/>
            <person name="Tulloss R.E."/>
            <person name="Uehling J."/>
            <person name="Grigoriev I.V."/>
            <person name="Vagvolgyi C."/>
            <person name="Papp T."/>
            <person name="Martin F.M."/>
            <person name="Miettinen O."/>
            <person name="Hibbett D.S."/>
            <person name="Nagy L.G."/>
        </authorList>
    </citation>
    <scope>NUCLEOTIDE SEQUENCE [LARGE SCALE GENOMIC DNA]</scope>
    <source>
        <strain evidence="1 2">NL-1719</strain>
    </source>
</reference>
<dbReference type="EMBL" id="ML208423">
    <property type="protein sequence ID" value="TFK65869.1"/>
    <property type="molecule type" value="Genomic_DNA"/>
</dbReference>
<name>A0ACD3AKV2_9AGAR</name>
<keyword evidence="2" id="KW-1185">Reference proteome</keyword>
<dbReference type="Proteomes" id="UP000308600">
    <property type="component" value="Unassembled WGS sequence"/>
</dbReference>
<accession>A0ACD3AKV2</accession>
<evidence type="ECO:0000313" key="1">
    <source>
        <dbReference type="EMBL" id="TFK65869.1"/>
    </source>
</evidence>
<proteinExistence type="predicted"/>
<organism evidence="1 2">
    <name type="scientific">Pluteus cervinus</name>
    <dbReference type="NCBI Taxonomy" id="181527"/>
    <lineage>
        <taxon>Eukaryota</taxon>
        <taxon>Fungi</taxon>
        <taxon>Dikarya</taxon>
        <taxon>Basidiomycota</taxon>
        <taxon>Agaricomycotina</taxon>
        <taxon>Agaricomycetes</taxon>
        <taxon>Agaricomycetidae</taxon>
        <taxon>Agaricales</taxon>
        <taxon>Pluteineae</taxon>
        <taxon>Pluteaceae</taxon>
        <taxon>Pluteus</taxon>
    </lineage>
</organism>
<protein>
    <submittedName>
        <fullName evidence="1">Uncharacterized protein</fullName>
    </submittedName>
</protein>